<dbReference type="GO" id="GO:0031177">
    <property type="term" value="F:phosphopantetheine binding"/>
    <property type="evidence" value="ECO:0007669"/>
    <property type="project" value="InterPro"/>
</dbReference>
<dbReference type="Pfam" id="PF00501">
    <property type="entry name" value="AMP-binding"/>
    <property type="match status" value="3"/>
</dbReference>
<dbReference type="Gene3D" id="3.30.300.30">
    <property type="match status" value="3"/>
</dbReference>
<evidence type="ECO:0000256" key="3">
    <source>
        <dbReference type="ARBA" id="ARBA00022553"/>
    </source>
</evidence>
<dbReference type="NCBIfam" id="TIGR01733">
    <property type="entry name" value="AA-adenyl-dom"/>
    <property type="match status" value="3"/>
</dbReference>
<keyword evidence="2" id="KW-0596">Phosphopantetheine</keyword>
<reference evidence="5 6" key="1">
    <citation type="journal article" date="2014" name="J. Biotechnol.">
        <title>Complete genome sequence of the actinobacterium Amycolatopsis japonica MG417-CF17(T) (=DSM 44213T) producing (S,S)-N,N'-ethylenediaminedisuccinic acid.</title>
        <authorList>
            <person name="Stegmann E."/>
            <person name="Albersmeier A."/>
            <person name="Spohn M."/>
            <person name="Gert H."/>
            <person name="Weber T."/>
            <person name="Wohlleben W."/>
            <person name="Kalinowski J."/>
            <person name="Ruckert C."/>
        </authorList>
    </citation>
    <scope>NUCLEOTIDE SEQUENCE [LARGE SCALE GENOMIC DNA]</scope>
    <source>
        <strain evidence="6">MG417-CF17 (DSM 44213)</strain>
    </source>
</reference>
<comment type="cofactor">
    <cofactor evidence="1">
        <name>pantetheine 4'-phosphate</name>
        <dbReference type="ChEBI" id="CHEBI:47942"/>
    </cofactor>
</comment>
<gene>
    <name evidence="5" type="ORF">AJAP_12295</name>
</gene>
<dbReference type="InterPro" id="IPR000873">
    <property type="entry name" value="AMP-dep_synth/lig_dom"/>
</dbReference>
<dbReference type="Pfam" id="PF00550">
    <property type="entry name" value="PP-binding"/>
    <property type="match status" value="3"/>
</dbReference>
<dbReference type="Gene3D" id="3.40.50.980">
    <property type="match status" value="2"/>
</dbReference>
<keyword evidence="6" id="KW-1185">Reference proteome</keyword>
<dbReference type="Gene3D" id="2.30.38.10">
    <property type="entry name" value="Luciferase, Domain 3"/>
    <property type="match status" value="1"/>
</dbReference>
<dbReference type="GO" id="GO:0005737">
    <property type="term" value="C:cytoplasm"/>
    <property type="evidence" value="ECO:0007669"/>
    <property type="project" value="TreeGrafter"/>
</dbReference>
<evidence type="ECO:0000256" key="2">
    <source>
        <dbReference type="ARBA" id="ARBA00022450"/>
    </source>
</evidence>
<dbReference type="eggNOG" id="COG1020">
    <property type="taxonomic scope" value="Bacteria"/>
</dbReference>
<dbReference type="InterPro" id="IPR042099">
    <property type="entry name" value="ANL_N_sf"/>
</dbReference>
<dbReference type="InterPro" id="IPR025110">
    <property type="entry name" value="AMP-bd_C"/>
</dbReference>
<dbReference type="GO" id="GO:0003824">
    <property type="term" value="F:catalytic activity"/>
    <property type="evidence" value="ECO:0007669"/>
    <property type="project" value="InterPro"/>
</dbReference>
<dbReference type="Pfam" id="PF00668">
    <property type="entry name" value="Condensation"/>
    <property type="match status" value="2"/>
</dbReference>
<evidence type="ECO:0000313" key="6">
    <source>
        <dbReference type="Proteomes" id="UP000028492"/>
    </source>
</evidence>
<dbReference type="NCBIfam" id="NF003417">
    <property type="entry name" value="PRK04813.1"/>
    <property type="match status" value="3"/>
</dbReference>
<feature type="domain" description="Carrier" evidence="4">
    <location>
        <begin position="2553"/>
        <end position="2628"/>
    </location>
</feature>
<dbReference type="InterPro" id="IPR023213">
    <property type="entry name" value="CAT-like_dom_sf"/>
</dbReference>
<dbReference type="Gene3D" id="3.40.50.12780">
    <property type="entry name" value="N-terminal domain of ligase-like"/>
    <property type="match status" value="2"/>
</dbReference>
<dbReference type="Gene3D" id="3.30.559.30">
    <property type="entry name" value="Nonribosomal peptide synthetase, condensation domain"/>
    <property type="match status" value="2"/>
</dbReference>
<dbReference type="InterPro" id="IPR045851">
    <property type="entry name" value="AMP-bd_C_sf"/>
</dbReference>
<dbReference type="PROSITE" id="PS50075">
    <property type="entry name" value="CARRIER"/>
    <property type="match status" value="3"/>
</dbReference>
<dbReference type="STRING" id="208439.AJAP_12295"/>
<dbReference type="RefSeq" id="WP_038510771.1">
    <property type="nucleotide sequence ID" value="NZ_CP008953.1"/>
</dbReference>
<name>A0A075USC6_9PSEU</name>
<dbReference type="PROSITE" id="PS00012">
    <property type="entry name" value="PHOSPHOPANTETHEINE"/>
    <property type="match status" value="2"/>
</dbReference>
<dbReference type="EMBL" id="CP008953">
    <property type="protein sequence ID" value="AIG75341.1"/>
    <property type="molecule type" value="Genomic_DNA"/>
</dbReference>
<dbReference type="GO" id="GO:0044550">
    <property type="term" value="P:secondary metabolite biosynthetic process"/>
    <property type="evidence" value="ECO:0007669"/>
    <property type="project" value="TreeGrafter"/>
</dbReference>
<dbReference type="InterPro" id="IPR001242">
    <property type="entry name" value="Condensation_dom"/>
</dbReference>
<proteinExistence type="predicted"/>
<evidence type="ECO:0000256" key="1">
    <source>
        <dbReference type="ARBA" id="ARBA00001957"/>
    </source>
</evidence>
<dbReference type="SUPFAM" id="SSF52777">
    <property type="entry name" value="CoA-dependent acyltransferases"/>
    <property type="match status" value="4"/>
</dbReference>
<dbReference type="GO" id="GO:0043041">
    <property type="term" value="P:amino acid activation for nonribosomal peptide biosynthetic process"/>
    <property type="evidence" value="ECO:0007669"/>
    <property type="project" value="TreeGrafter"/>
</dbReference>
<sequence>MRADLGGFERVHEAFEAQAKRTPHRCALVAGDERLSYARLDEAANTVAYALLRRGVARGDLVGVCLRRGRWLVPTLLGVLKAGCAYVPLDPAAPPAHGASVVADSGLSLVVADEPDPVALADADVPVLAVGDVASAPTAAPAVPGSGTDLAYVIYTSGSTGRPKGVQVEHRNVLALLAWAAATYGDDELRGVLGAASVCFDASVAEVFPPLVTGGSLVLAENLLALPGLAARDEVTFVQGVPSVLAVLARTPLPRSVRTVAIAGEALHRSLVDRLYANEGVRRIVNCYGPTEATVNCSCHEVGRDESADPPIGTPLPGAAFSVRDADGRALGDDEVGELWVSGTLVTRGYLGQPELTAEKFVVDSRGVRHYRTGDLVRCRDGVHHFVGRADDQVKVRGFRIEPGQVQAALLTHPAVGNAVVLAPADEHGERRLVGFAEPAGAAVTEQELLRWLRSRLPAHLVPSRIAVLDAIPLGTTGKADRTALAAWVFDREDTEYTAPGTEAERLVAEEVAAAFGLPGIGVHDRFSESGGHSLAAARAVARLRESTGRVVTLTEFLSDGTVAAVARRLADAPAAAPSLALEENPGTFPLTGTQRDLWTLAQLGSTGTATTVAWRLRLRGRVSVPALRAAADQVVARHEVLRGTIGDHDGEPVMVVGPPVRVPVDVHDLRGLPDADRQAGELAASAARHAFDLSRDTPLLRITLLRLDDDVADLIVVSDHIATDGASIGVLMAELTGAPAASFAQVGAVASRERALAAIPEERGRLTAYWSEELAGATPPDALFDRAAHGRQRFGGERISTPLPGSLGSAVRALAESTGVTPFAVYLSALGLLVGELVRGQDVLLGMAAAHRDRPELEHTVGPLVDVLPVRLRLDADTSFRDLLRAAMTTAARAIDHRGLPSGELAGLWGGDRPTGVPLTPVSIAVQPDGLPLSAYGPDTRLDLLGELPTGGSHNPLTVFVNTHVGGTELIVEHDPSWLAPDRARWFSRSLLHLLHTAVSTPDTALSTLELAADGELAVLTSWGTGPALPDDDAAGVPEAVWRTASRTPDAVALSAEGGQLTYAELVGHADRIARVLAASGVTAGDTVGVCLPRDEFLPAALLAVWRTGAGYLPLDTGQPVARLAQLADEAGLRILLTRGGAQPVASEVADAAPGLRVVDADRTDGVPFEPVLPDGDSLAYVLYTSGSTGRPKGVEISHANLYAFVRSRGLCPGMTRDDAMLAVAPLAFDVSAEELWWPLATGARCVVADRDTAIDGHRLARRIAESGVTVVDLTPTSLRMLLAAGWAGDPTLRLLLGGEVLDPDLAARVRPLVGELWNGYGPTETTVAATAHRVTGHDRDRVPIGSPTPGARLYVVDEAGRLAPPGAIGELWIGGTGVATGYRAQPELTGPAFVADPMRPGERCYRTGDLVRWRPEATLEFVGRADDQVKVRGNRFEPGEIESVLRGLSDVDDAAVAVAEDGVDAHVIGYLTPPTVDTAAVERRLRRLLPAYMVPSSWCALDALPLLPNGKLDRRALPPTPVARPAAVAPLSEAEAVVAQVWRECLELDVEIGPDSDFFALGGRSLAATRVVGLLHTRLRRRITVRTLFDHPVLADFTARIDGEATPADRPLVARADPYAPAPLSPAQRMLWFAAKLDPDSAAYNSPTVLRILGALDEPRLYRAVRAVTTRHHVLRSRFTEIDGEPVALLGPADAVPMSTVDVREPDLAAAVRAEIRRPFALDAAPPLRVVLFRLSPDHHVLALTCHHIATDATSQRLLLSEMDAWYRTEPDDPPLSVQYADHAVREREQDRAAGLDWWERRLADLPALRVPADRPRPAIADWTAGEVPVRLPANVTERVRALASATGTTPFTVLLAAWQLLLARLAGVRDLAVAVPHSGRRTAELAGMVGFFVDTVAVRADLGTDVSGRDLVARTRDAVLDAFAHADVPFDEVVRRLAPERDPASTPVCQVMMNVLDDQAAATLGDLAVTVLPQPVATALYDLNLDLAETGDGYTGRLVFRTDLFDRDTIERWARWYGTLLDRLTDDPDAQLSTLDILNAAERAALFSWGTGKPLPATRTVIADVLARQSGAVATSSPTGRLSYADLATWSARGARGLLAAGVATGDVVGVCLPRDEYLPAGLLAVWRAGGAYLPLDPGHPADRIAALAADAGIRVVAARGPALDVARAALPHLTVVDLDNPVTDDRALREPGLDDLAYVLYTSGSTGRPKGVTVTHRNLAALVHAFREVTGVRPSDTWLAVAPLVFDTATGEIWTTLTAGAHCAIADRDCAVDGHALVRRLVSTGATRFNPTPTTLRMLVAAGLPELPGLHVFSGGEALDVALARQVTARVASLRNCYGPTETTITATTHLVTTADLAADRPIPIGGPLDGTLLTVVDPFGRTALPGAVGELSIGGAGVTPGYRDRPERTAAAFGTDPLHGVRSYRTGDLVRWRADGALEFHGRADHQVKIRGNRVELGEVEHVLRAVAGVTDAVVVVRSGEGEPHLVGYLTPSTVDTDVAAAVLRGRLPDYAVPHRWVPLDAFPVTATGKVDRTALPAPVAQTRPDSRPESAVEELVAMIWAEVLGQEQVGALDDFFGLGGHSLAATKVVGRLGEALGFPVPVRCLFDRPVLREFAVELERIAMTVLADDGAIDVQAGSTA</sequence>
<dbReference type="SUPFAM" id="SSF56801">
    <property type="entry name" value="Acetyl-CoA synthetase-like"/>
    <property type="match status" value="3"/>
</dbReference>
<dbReference type="Gene3D" id="1.10.1200.10">
    <property type="entry name" value="ACP-like"/>
    <property type="match status" value="3"/>
</dbReference>
<protein>
    <recommendedName>
        <fullName evidence="4">Carrier domain-containing protein</fullName>
    </recommendedName>
</protein>
<evidence type="ECO:0000313" key="5">
    <source>
        <dbReference type="EMBL" id="AIG75341.1"/>
    </source>
</evidence>
<feature type="domain" description="Carrier" evidence="4">
    <location>
        <begin position="499"/>
        <end position="574"/>
    </location>
</feature>
<dbReference type="PANTHER" id="PTHR45527">
    <property type="entry name" value="NONRIBOSOMAL PEPTIDE SYNTHETASE"/>
    <property type="match status" value="1"/>
</dbReference>
<keyword evidence="3" id="KW-0597">Phosphoprotein</keyword>
<dbReference type="CDD" id="cd19531">
    <property type="entry name" value="LCL_NRPS-like"/>
    <property type="match status" value="1"/>
</dbReference>
<dbReference type="PANTHER" id="PTHR45527:SF1">
    <property type="entry name" value="FATTY ACID SYNTHASE"/>
    <property type="match status" value="1"/>
</dbReference>
<organism evidence="5 6">
    <name type="scientific">Amycolatopsis japonica</name>
    <dbReference type="NCBI Taxonomy" id="208439"/>
    <lineage>
        <taxon>Bacteria</taxon>
        <taxon>Bacillati</taxon>
        <taxon>Actinomycetota</taxon>
        <taxon>Actinomycetes</taxon>
        <taxon>Pseudonocardiales</taxon>
        <taxon>Pseudonocardiaceae</taxon>
        <taxon>Amycolatopsis</taxon>
        <taxon>Amycolatopsis japonica group</taxon>
    </lineage>
</organism>
<dbReference type="PROSITE" id="PS00455">
    <property type="entry name" value="AMP_BINDING"/>
    <property type="match status" value="3"/>
</dbReference>
<dbReference type="InterPro" id="IPR036736">
    <property type="entry name" value="ACP-like_sf"/>
</dbReference>
<dbReference type="InterPro" id="IPR006162">
    <property type="entry name" value="Ppantetheine_attach_site"/>
</dbReference>
<dbReference type="SUPFAM" id="SSF47336">
    <property type="entry name" value="ACP-like"/>
    <property type="match status" value="3"/>
</dbReference>
<dbReference type="InterPro" id="IPR020806">
    <property type="entry name" value="PKS_PP-bd"/>
</dbReference>
<dbReference type="InterPro" id="IPR009081">
    <property type="entry name" value="PP-bd_ACP"/>
</dbReference>
<accession>A0A075USC6</accession>
<dbReference type="InterPro" id="IPR020845">
    <property type="entry name" value="AMP-binding_CS"/>
</dbReference>
<dbReference type="InterPro" id="IPR010071">
    <property type="entry name" value="AA_adenyl_dom"/>
</dbReference>
<dbReference type="Proteomes" id="UP000028492">
    <property type="component" value="Chromosome"/>
</dbReference>
<dbReference type="GO" id="GO:0008610">
    <property type="term" value="P:lipid biosynthetic process"/>
    <property type="evidence" value="ECO:0007669"/>
    <property type="project" value="UniProtKB-ARBA"/>
</dbReference>
<dbReference type="KEGG" id="aja:AJAP_12295"/>
<feature type="domain" description="Carrier" evidence="4">
    <location>
        <begin position="1531"/>
        <end position="1607"/>
    </location>
</feature>
<dbReference type="Gene3D" id="3.30.559.10">
    <property type="entry name" value="Chloramphenicol acetyltransferase-like domain"/>
    <property type="match status" value="2"/>
</dbReference>
<dbReference type="SMART" id="SM00823">
    <property type="entry name" value="PKS_PP"/>
    <property type="match status" value="3"/>
</dbReference>
<dbReference type="Pfam" id="PF13193">
    <property type="entry name" value="AMP-binding_C"/>
    <property type="match status" value="1"/>
</dbReference>
<evidence type="ECO:0000259" key="4">
    <source>
        <dbReference type="PROSITE" id="PS50075"/>
    </source>
</evidence>
<dbReference type="HOGENOM" id="CLU_000022_44_2_11"/>
<dbReference type="CDD" id="cd05930">
    <property type="entry name" value="A_NRPS"/>
    <property type="match status" value="1"/>
</dbReference>